<dbReference type="AlphaFoldDB" id="A0A6C0LJG6"/>
<reference evidence="1" key="1">
    <citation type="journal article" date="2020" name="Nature">
        <title>Giant virus diversity and host interactions through global metagenomics.</title>
        <authorList>
            <person name="Schulz F."/>
            <person name="Roux S."/>
            <person name="Paez-Espino D."/>
            <person name="Jungbluth S."/>
            <person name="Walsh D.A."/>
            <person name="Denef V.J."/>
            <person name="McMahon K.D."/>
            <person name="Konstantinidis K.T."/>
            <person name="Eloe-Fadrosh E.A."/>
            <person name="Kyrpides N.C."/>
            <person name="Woyke T."/>
        </authorList>
    </citation>
    <scope>NUCLEOTIDE SEQUENCE</scope>
    <source>
        <strain evidence="1">GVMAG-M-3300027833-11</strain>
    </source>
</reference>
<evidence type="ECO:0000313" key="1">
    <source>
        <dbReference type="EMBL" id="QHU30028.1"/>
    </source>
</evidence>
<accession>A0A6C0LJG6</accession>
<dbReference type="EMBL" id="MN740503">
    <property type="protein sequence ID" value="QHU30028.1"/>
    <property type="molecule type" value="Genomic_DNA"/>
</dbReference>
<organism evidence="1">
    <name type="scientific">viral metagenome</name>
    <dbReference type="NCBI Taxonomy" id="1070528"/>
    <lineage>
        <taxon>unclassified sequences</taxon>
        <taxon>metagenomes</taxon>
        <taxon>organismal metagenomes</taxon>
    </lineage>
</organism>
<name>A0A6C0LJG6_9ZZZZ</name>
<protein>
    <submittedName>
        <fullName evidence="1">Uncharacterized protein</fullName>
    </submittedName>
</protein>
<sequence length="206" mass="23199">MTIKLAIIIAVFLLGLYFMCRPDLTEGFDNNSTGYRCPNVLIQKGTHFYLYNSKLSNVPGVNPITFDNLDDYTEFMDWQRSQGIRCPVLYLQESYDAQGNAVYNARPSPDNLMGGLPPVGQGSQPITKLFDAGREDPPYNQNSYPAYDQQDQYIGLNTPLDQMYHETGSKVSPNPMDANWGGQTYTKKLVDDGYYKDDEVSISVQS</sequence>
<proteinExistence type="predicted"/>